<evidence type="ECO:0000313" key="1">
    <source>
        <dbReference type="EMBL" id="CCA15066.1"/>
    </source>
</evidence>
<reference evidence="1" key="2">
    <citation type="submission" date="2011-02" db="EMBL/GenBank/DDBJ databases">
        <authorList>
            <person name="MacLean D."/>
        </authorList>
    </citation>
    <scope>NUCLEOTIDE SEQUENCE</scope>
</reference>
<reference evidence="1" key="1">
    <citation type="journal article" date="2011" name="PLoS Biol.">
        <title>Gene gain and loss during evolution of obligate parasitism in the white rust pathogen of Arabidopsis thaliana.</title>
        <authorList>
            <person name="Kemen E."/>
            <person name="Gardiner A."/>
            <person name="Schultz-Larsen T."/>
            <person name="Kemen A.C."/>
            <person name="Balmuth A.L."/>
            <person name="Robert-Seilaniantz A."/>
            <person name="Bailey K."/>
            <person name="Holub E."/>
            <person name="Studholme D.J."/>
            <person name="Maclean D."/>
            <person name="Jones J.D."/>
        </authorList>
    </citation>
    <scope>NUCLEOTIDE SEQUENCE</scope>
</reference>
<protein>
    <submittedName>
        <fullName evidence="1">AlNc14C8G1066 protein</fullName>
    </submittedName>
</protein>
<accession>F0W1Y7</accession>
<dbReference type="AlphaFoldDB" id="F0W1Y7"/>
<dbReference type="EMBL" id="FR824053">
    <property type="protein sequence ID" value="CCA15066.1"/>
    <property type="molecule type" value="Genomic_DNA"/>
</dbReference>
<name>F0W1Y7_9STRA</name>
<dbReference type="HOGENOM" id="CLU_2692914_0_0_1"/>
<sequence length="74" mass="8145">MDDILGTFVLNLADVYTTKPQFQGFRGDVYLHGKAAGSISGKIRITLPSKLDKLQEGFIPIPRMEMAKCACLIT</sequence>
<gene>
    <name evidence="1" type="primary">AlNc14C8G1066</name>
    <name evidence="1" type="ORF">ALNC14_012090</name>
</gene>
<organism evidence="1">
    <name type="scientific">Albugo laibachii Nc14</name>
    <dbReference type="NCBI Taxonomy" id="890382"/>
    <lineage>
        <taxon>Eukaryota</taxon>
        <taxon>Sar</taxon>
        <taxon>Stramenopiles</taxon>
        <taxon>Oomycota</taxon>
        <taxon>Peronosporomycetes</taxon>
        <taxon>Albuginales</taxon>
        <taxon>Albuginaceae</taxon>
        <taxon>Albugo</taxon>
    </lineage>
</organism>
<proteinExistence type="predicted"/>